<evidence type="ECO:0000256" key="2">
    <source>
        <dbReference type="ARBA" id="ARBA00022801"/>
    </source>
</evidence>
<dbReference type="EMBL" id="CP043641">
    <property type="protein sequence ID" value="QNE36757.1"/>
    <property type="molecule type" value="Genomic_DNA"/>
</dbReference>
<feature type="domain" description="Carboxyltransferase" evidence="4">
    <location>
        <begin position="3"/>
        <end position="205"/>
    </location>
</feature>
<dbReference type="Gene3D" id="2.40.100.10">
    <property type="entry name" value="Cyclophilin-like"/>
    <property type="match status" value="1"/>
</dbReference>
<gene>
    <name evidence="5" type="ORF">F1C12_17630</name>
</gene>
<dbReference type="PANTHER" id="PTHR34698:SF2">
    <property type="entry name" value="5-OXOPROLINASE SUBUNIT B"/>
    <property type="match status" value="1"/>
</dbReference>
<organism evidence="5 6">
    <name type="scientific">Leifsonia shinshuensis</name>
    <dbReference type="NCBI Taxonomy" id="150026"/>
    <lineage>
        <taxon>Bacteria</taxon>
        <taxon>Bacillati</taxon>
        <taxon>Actinomycetota</taxon>
        <taxon>Actinomycetes</taxon>
        <taxon>Micrococcales</taxon>
        <taxon>Microbacteriaceae</taxon>
        <taxon>Leifsonia</taxon>
    </lineage>
</organism>
<dbReference type="AlphaFoldDB" id="A0A7G6YE42"/>
<dbReference type="InterPro" id="IPR010016">
    <property type="entry name" value="PxpB"/>
</dbReference>
<accession>A0A7G6YE42</accession>
<evidence type="ECO:0000313" key="6">
    <source>
        <dbReference type="Proteomes" id="UP000515511"/>
    </source>
</evidence>
<dbReference type="GO" id="GO:0016787">
    <property type="term" value="F:hydrolase activity"/>
    <property type="evidence" value="ECO:0007669"/>
    <property type="project" value="UniProtKB-KW"/>
</dbReference>
<dbReference type="KEGG" id="lse:F1C12_17630"/>
<dbReference type="InterPro" id="IPR003833">
    <property type="entry name" value="CT_C_D"/>
</dbReference>
<dbReference type="PANTHER" id="PTHR34698">
    <property type="entry name" value="5-OXOPROLINASE SUBUNIT B"/>
    <property type="match status" value="1"/>
</dbReference>
<sequence length="236" mass="25435">MKLRILPCGEAALRLIVDDATDDEQWSVVHRVADWLGENPVAGVYGSVPTYDSLLVEFDASCQNFASLEPLLRLMARDALDGEQAGSHLPTRFTLPVVYGGEFGPDLGFVADHLGITEAEVIALHTLEERTVRCLGGPAASCMVDGPAFSRPIPRLADPRLEVPPNAISVAGKQGVIGPVRAPSGWRLIGLSPVEIMDRSTPTLVPYRPGDIIRFTAIDASEWDAYAGVHLWELAA</sequence>
<evidence type="ECO:0000313" key="5">
    <source>
        <dbReference type="EMBL" id="QNE36757.1"/>
    </source>
</evidence>
<dbReference type="SMART" id="SM00796">
    <property type="entry name" value="AHS1"/>
    <property type="match status" value="1"/>
</dbReference>
<dbReference type="RefSeq" id="WP_185276197.1">
    <property type="nucleotide sequence ID" value="NZ_CP043641.1"/>
</dbReference>
<dbReference type="Gene3D" id="3.30.1360.40">
    <property type="match status" value="1"/>
</dbReference>
<keyword evidence="1" id="KW-0547">Nucleotide-binding</keyword>
<protein>
    <submittedName>
        <fullName evidence="5">Allophanate hydrolase subunit 1</fullName>
    </submittedName>
</protein>
<dbReference type="InterPro" id="IPR029000">
    <property type="entry name" value="Cyclophilin-like_dom_sf"/>
</dbReference>
<name>A0A7G6YE42_9MICO</name>
<dbReference type="GO" id="GO:0005524">
    <property type="term" value="F:ATP binding"/>
    <property type="evidence" value="ECO:0007669"/>
    <property type="project" value="UniProtKB-KW"/>
</dbReference>
<evidence type="ECO:0000256" key="3">
    <source>
        <dbReference type="ARBA" id="ARBA00022840"/>
    </source>
</evidence>
<dbReference type="SUPFAM" id="SSF50891">
    <property type="entry name" value="Cyclophilin-like"/>
    <property type="match status" value="1"/>
</dbReference>
<dbReference type="Pfam" id="PF02682">
    <property type="entry name" value="CT_C_D"/>
    <property type="match status" value="1"/>
</dbReference>
<evidence type="ECO:0000256" key="1">
    <source>
        <dbReference type="ARBA" id="ARBA00022741"/>
    </source>
</evidence>
<proteinExistence type="predicted"/>
<dbReference type="Proteomes" id="UP000515511">
    <property type="component" value="Chromosome"/>
</dbReference>
<reference evidence="6" key="1">
    <citation type="submission" date="2019-09" db="EMBL/GenBank/DDBJ databases">
        <title>Antimicrobial potential of Antarctic Bacteria.</title>
        <authorList>
            <person name="Benaud N."/>
            <person name="Edwards R.J."/>
            <person name="Ferrari B.C."/>
        </authorList>
    </citation>
    <scope>NUCLEOTIDE SEQUENCE [LARGE SCALE GENOMIC DNA]</scope>
    <source>
        <strain evidence="6">INR9</strain>
    </source>
</reference>
<dbReference type="SUPFAM" id="SSF160467">
    <property type="entry name" value="PH0987 N-terminal domain-like"/>
    <property type="match status" value="1"/>
</dbReference>
<evidence type="ECO:0000259" key="4">
    <source>
        <dbReference type="SMART" id="SM00796"/>
    </source>
</evidence>
<keyword evidence="3" id="KW-0067">ATP-binding</keyword>
<keyword evidence="2 5" id="KW-0378">Hydrolase</keyword>